<organism evidence="2 3">
    <name type="scientific">Stigmatella erecta</name>
    <dbReference type="NCBI Taxonomy" id="83460"/>
    <lineage>
        <taxon>Bacteria</taxon>
        <taxon>Pseudomonadati</taxon>
        <taxon>Myxococcota</taxon>
        <taxon>Myxococcia</taxon>
        <taxon>Myxococcales</taxon>
        <taxon>Cystobacterineae</taxon>
        <taxon>Archangiaceae</taxon>
        <taxon>Stigmatella</taxon>
    </lineage>
</organism>
<gene>
    <name evidence="2" type="ORF">SAMN05443639_115166</name>
</gene>
<dbReference type="RefSeq" id="WP_093524677.1">
    <property type="nucleotide sequence ID" value="NZ_FOIJ01000015.1"/>
</dbReference>
<proteinExistence type="predicted"/>
<dbReference type="EMBL" id="FOIJ01000015">
    <property type="protein sequence ID" value="SEU30892.1"/>
    <property type="molecule type" value="Genomic_DNA"/>
</dbReference>
<dbReference type="InterPro" id="IPR011051">
    <property type="entry name" value="RmlC_Cupin_sf"/>
</dbReference>
<evidence type="ECO:0000313" key="3">
    <source>
        <dbReference type="Proteomes" id="UP000199181"/>
    </source>
</evidence>
<keyword evidence="3" id="KW-1185">Reference proteome</keyword>
<name>A0A1I0KYQ5_9BACT</name>
<dbReference type="Pfam" id="PF06172">
    <property type="entry name" value="Cupin_5"/>
    <property type="match status" value="1"/>
</dbReference>
<protein>
    <recommendedName>
        <fullName evidence="1">DUF985 domain-containing protein</fullName>
    </recommendedName>
</protein>
<evidence type="ECO:0000313" key="2">
    <source>
        <dbReference type="EMBL" id="SEU30892.1"/>
    </source>
</evidence>
<dbReference type="InterPro" id="IPR009327">
    <property type="entry name" value="Cupin_DUF985"/>
</dbReference>
<dbReference type="CDD" id="cd06121">
    <property type="entry name" value="cupin_YML079wp"/>
    <property type="match status" value="1"/>
</dbReference>
<evidence type="ECO:0000259" key="1">
    <source>
        <dbReference type="Pfam" id="PF06172"/>
    </source>
</evidence>
<dbReference type="PANTHER" id="PTHR33387">
    <property type="entry name" value="RMLC-LIKE JELLY ROLL FOLD PROTEIN"/>
    <property type="match status" value="1"/>
</dbReference>
<dbReference type="InterPro" id="IPR039935">
    <property type="entry name" value="YML079W-like"/>
</dbReference>
<dbReference type="SUPFAM" id="SSF51182">
    <property type="entry name" value="RmlC-like cupins"/>
    <property type="match status" value="1"/>
</dbReference>
<reference evidence="3" key="1">
    <citation type="submission" date="2016-10" db="EMBL/GenBank/DDBJ databases">
        <authorList>
            <person name="Varghese N."/>
            <person name="Submissions S."/>
        </authorList>
    </citation>
    <scope>NUCLEOTIDE SEQUENCE [LARGE SCALE GENOMIC DNA]</scope>
    <source>
        <strain evidence="3">DSM 16858</strain>
    </source>
</reference>
<accession>A0A1I0KYQ5</accession>
<dbReference type="Gene3D" id="2.60.120.10">
    <property type="entry name" value="Jelly Rolls"/>
    <property type="match status" value="1"/>
</dbReference>
<dbReference type="InterPro" id="IPR014710">
    <property type="entry name" value="RmlC-like_jellyroll"/>
</dbReference>
<feature type="domain" description="DUF985" evidence="1">
    <location>
        <begin position="4"/>
        <end position="133"/>
    </location>
</feature>
<dbReference type="PANTHER" id="PTHR33387:SF3">
    <property type="entry name" value="DUF985 DOMAIN-CONTAINING PROTEIN"/>
    <property type="match status" value="1"/>
</dbReference>
<dbReference type="AlphaFoldDB" id="A0A1I0KYQ5"/>
<sequence>MSDALVRALGLQPHPEGGYYREMYRATAQVETPRGRRPAGTAIYYLLPRGTFSAWHRLASDEVWHFYEGEPLTLYLLGDGGLEQVVLGREVARGERPQVVIPAGVLQAAVPQGAYTLVGCTVAPGFDFADWEMPSREALVARHPEHAEVLRRLSRP</sequence>
<dbReference type="Proteomes" id="UP000199181">
    <property type="component" value="Unassembled WGS sequence"/>
</dbReference>